<feature type="chain" id="PRO_5036164767" description="Secreted protein" evidence="1">
    <location>
        <begin position="16"/>
        <end position="84"/>
    </location>
</feature>
<dbReference type="Proteomes" id="UP000435112">
    <property type="component" value="Unassembled WGS sequence"/>
</dbReference>
<evidence type="ECO:0000313" key="7">
    <source>
        <dbReference type="Proteomes" id="UP000435112"/>
    </source>
</evidence>
<reference evidence="5 7" key="1">
    <citation type="submission" date="2018-09" db="EMBL/GenBank/DDBJ databases">
        <title>Genomic investigation of the strawberry pathogen Phytophthora fragariae indicates pathogenicity is determined by transcriptional variation in three key races.</title>
        <authorList>
            <person name="Adams T.M."/>
            <person name="Armitage A.D."/>
            <person name="Sobczyk M.K."/>
            <person name="Bates H.J."/>
            <person name="Dunwell J.M."/>
            <person name="Nellist C.F."/>
            <person name="Harrison R.J."/>
        </authorList>
    </citation>
    <scope>NUCLEOTIDE SEQUENCE [LARGE SCALE GENOMIC DNA]</scope>
    <source>
        <strain evidence="3 5">SCRP249</strain>
        <strain evidence="2 7">SCRP324</strain>
        <strain evidence="4 6">SCRP333</strain>
    </source>
</reference>
<dbReference type="Proteomes" id="UP000434957">
    <property type="component" value="Unassembled WGS sequence"/>
</dbReference>
<comment type="caution">
    <text evidence="2">The sequence shown here is derived from an EMBL/GenBank/DDBJ whole genome shotgun (WGS) entry which is preliminary data.</text>
</comment>
<proteinExistence type="predicted"/>
<accession>A0A6A3KH29</accession>
<keyword evidence="1" id="KW-0732">Signal</keyword>
<evidence type="ECO:0000313" key="6">
    <source>
        <dbReference type="Proteomes" id="UP000434957"/>
    </source>
</evidence>
<sequence length="84" mass="8841">MVTAAFGACVPCVAAAVTTALGGFTCALPPTWRGQGGDGGWVGGTDANERALQRSSLWSPCCLAILTRVWRLESFFCSPTYCHN</sequence>
<evidence type="ECO:0000313" key="3">
    <source>
        <dbReference type="EMBL" id="KAE9008363.1"/>
    </source>
</evidence>
<evidence type="ECO:0000256" key="1">
    <source>
        <dbReference type="SAM" id="SignalP"/>
    </source>
</evidence>
<keyword evidence="6" id="KW-1185">Reference proteome</keyword>
<protein>
    <recommendedName>
        <fullName evidence="8">Secreted protein</fullName>
    </recommendedName>
</protein>
<dbReference type="AlphaFoldDB" id="A0A6A3KH29"/>
<feature type="signal peptide" evidence="1">
    <location>
        <begin position="1"/>
        <end position="15"/>
    </location>
</feature>
<dbReference type="Proteomes" id="UP000429607">
    <property type="component" value="Unassembled WGS sequence"/>
</dbReference>
<dbReference type="EMBL" id="QXFV01001337">
    <property type="protein sequence ID" value="KAE9008363.1"/>
    <property type="molecule type" value="Genomic_DNA"/>
</dbReference>
<dbReference type="EMBL" id="QXFT01001343">
    <property type="protein sequence ID" value="KAE9321311.1"/>
    <property type="molecule type" value="Genomic_DNA"/>
</dbReference>
<gene>
    <name evidence="3" type="ORF">PR001_g16714</name>
    <name evidence="2" type="ORF">PR002_g17440</name>
    <name evidence="4" type="ORF">PR003_g17502</name>
</gene>
<evidence type="ECO:0008006" key="8">
    <source>
        <dbReference type="Google" id="ProtNLM"/>
    </source>
</evidence>
<evidence type="ECO:0000313" key="2">
    <source>
        <dbReference type="EMBL" id="KAE9003083.1"/>
    </source>
</evidence>
<dbReference type="EMBL" id="QXFU01001406">
    <property type="protein sequence ID" value="KAE9003083.1"/>
    <property type="molecule type" value="Genomic_DNA"/>
</dbReference>
<name>A0A6A3KH29_9STRA</name>
<evidence type="ECO:0000313" key="5">
    <source>
        <dbReference type="Proteomes" id="UP000429607"/>
    </source>
</evidence>
<organism evidence="2 7">
    <name type="scientific">Phytophthora rubi</name>
    <dbReference type="NCBI Taxonomy" id="129364"/>
    <lineage>
        <taxon>Eukaryota</taxon>
        <taxon>Sar</taxon>
        <taxon>Stramenopiles</taxon>
        <taxon>Oomycota</taxon>
        <taxon>Peronosporomycetes</taxon>
        <taxon>Peronosporales</taxon>
        <taxon>Peronosporaceae</taxon>
        <taxon>Phytophthora</taxon>
    </lineage>
</organism>
<evidence type="ECO:0000313" key="4">
    <source>
        <dbReference type="EMBL" id="KAE9321311.1"/>
    </source>
</evidence>